<comment type="caution">
    <text evidence="1">The sequence shown here is derived from an EMBL/GenBank/DDBJ whole genome shotgun (WGS) entry which is preliminary data.</text>
</comment>
<proteinExistence type="predicted"/>
<evidence type="ECO:0000313" key="2">
    <source>
        <dbReference type="Proteomes" id="UP001375539"/>
    </source>
</evidence>
<evidence type="ECO:0000313" key="1">
    <source>
        <dbReference type="EMBL" id="MEJ8661604.1"/>
    </source>
</evidence>
<accession>A0ACC6QTR3</accession>
<dbReference type="Proteomes" id="UP001375539">
    <property type="component" value="Unassembled WGS sequence"/>
</dbReference>
<keyword evidence="1" id="KW-0808">Transferase</keyword>
<organism evidence="1 2">
    <name type="scientific">Streptomyces pratisoli</name>
    <dbReference type="NCBI Taxonomy" id="3139917"/>
    <lineage>
        <taxon>Bacteria</taxon>
        <taxon>Bacillati</taxon>
        <taxon>Actinomycetota</taxon>
        <taxon>Actinomycetes</taxon>
        <taxon>Kitasatosporales</taxon>
        <taxon>Streptomycetaceae</taxon>
        <taxon>Streptomyces</taxon>
    </lineage>
</organism>
<dbReference type="EMBL" id="JBBKAI010000002">
    <property type="protein sequence ID" value="MEJ8661604.1"/>
    <property type="molecule type" value="Genomic_DNA"/>
</dbReference>
<keyword evidence="2" id="KW-1185">Reference proteome</keyword>
<name>A0ACC6QTR3_9ACTN</name>
<sequence>MSGAPTTHDPSCRTVATARAPHGNGVFSLAALVRPWGVYRPQGDSQLLREALERAAMPAGARVLDVCTGTGLIALTAARLGASDVWAVDTSHRAVIAARCNAWLHRLRVHVLRGDFRDRPAGHRFDMVTANPPYVPCPDGTARSPGPERTVDAGPDGRLYLDDLCAVAPELLAENGSLLVVQSALSRPDLTLQQLGRAGLKVSVVARRTQPFGPLLSSRAPWLEERGLIAPGQRTEELIVVRADRVPRPWR</sequence>
<keyword evidence="1" id="KW-0489">Methyltransferase</keyword>
<gene>
    <name evidence="1" type="ORF">WKI58_34715</name>
</gene>
<reference evidence="1" key="1">
    <citation type="submission" date="2024-03" db="EMBL/GenBank/DDBJ databases">
        <title>Novel Streptomyces species of biotechnological and ecological value are a feature of Machair soil.</title>
        <authorList>
            <person name="Prole J.R."/>
            <person name="Goodfellow M."/>
            <person name="Allenby N."/>
            <person name="Ward A.C."/>
        </authorList>
    </citation>
    <scope>NUCLEOTIDE SEQUENCE</scope>
    <source>
        <strain evidence="1">MS1.AVA.4</strain>
    </source>
</reference>
<dbReference type="EC" id="2.1.1.-" evidence="1"/>
<protein>
    <submittedName>
        <fullName evidence="1">HemK2/MTQ2 family protein methyltransferase</fullName>
        <ecNumber evidence="1">2.1.1.-</ecNumber>
    </submittedName>
</protein>